<evidence type="ECO:0000313" key="1">
    <source>
        <dbReference type="EMBL" id="CAB4166570.1"/>
    </source>
</evidence>
<accession>A0A6J5P3T9</accession>
<protein>
    <submittedName>
        <fullName evidence="1">Uncharacterized protein</fullName>
    </submittedName>
</protein>
<dbReference type="EMBL" id="LR796790">
    <property type="protein sequence ID" value="CAB4166570.1"/>
    <property type="molecule type" value="Genomic_DNA"/>
</dbReference>
<organism evidence="1">
    <name type="scientific">uncultured Caudovirales phage</name>
    <dbReference type="NCBI Taxonomy" id="2100421"/>
    <lineage>
        <taxon>Viruses</taxon>
        <taxon>Duplodnaviria</taxon>
        <taxon>Heunggongvirae</taxon>
        <taxon>Uroviricota</taxon>
        <taxon>Caudoviricetes</taxon>
        <taxon>Peduoviridae</taxon>
        <taxon>Maltschvirus</taxon>
        <taxon>Maltschvirus maltsch</taxon>
    </lineage>
</organism>
<reference evidence="1" key="1">
    <citation type="submission" date="2020-04" db="EMBL/GenBank/DDBJ databases">
        <authorList>
            <person name="Chiriac C."/>
            <person name="Salcher M."/>
            <person name="Ghai R."/>
            <person name="Kavagutti S V."/>
        </authorList>
    </citation>
    <scope>NUCLEOTIDE SEQUENCE</scope>
</reference>
<name>A0A6J5P3T9_9CAUD</name>
<gene>
    <name evidence="1" type="ORF">UFOVP851_36</name>
</gene>
<proteinExistence type="predicted"/>
<sequence length="45" mass="5092">MPLNKKGLKIRSAMEKFYGKKQGDSVFYASENKGTIKGVTKKKKK</sequence>